<keyword evidence="7" id="KW-1185">Reference proteome</keyword>
<dbReference type="Proteomes" id="UP000799753">
    <property type="component" value="Unassembled WGS sequence"/>
</dbReference>
<comment type="similarity">
    <text evidence="1">Belongs to the bacterial ribosomal protein bL28 family.</text>
</comment>
<dbReference type="FunFam" id="2.30.170.40:FF:000003">
    <property type="entry name" value="54S ribosomal protein L24"/>
    <property type="match status" value="1"/>
</dbReference>
<proteinExistence type="inferred from homology"/>
<evidence type="ECO:0000256" key="5">
    <source>
        <dbReference type="ARBA" id="ARBA00037226"/>
    </source>
</evidence>
<dbReference type="Gene3D" id="2.30.170.40">
    <property type="entry name" value="Ribosomal protein L28/L24"/>
    <property type="match status" value="1"/>
</dbReference>
<protein>
    <recommendedName>
        <fullName evidence="4">Large ribosomal subunit protein bL28m</fullName>
    </recommendedName>
</protein>
<dbReference type="GO" id="GO:0003735">
    <property type="term" value="F:structural constituent of ribosome"/>
    <property type="evidence" value="ECO:0007669"/>
    <property type="project" value="InterPro"/>
</dbReference>
<dbReference type="SUPFAM" id="SSF143800">
    <property type="entry name" value="L28p-like"/>
    <property type="match status" value="1"/>
</dbReference>
<comment type="function">
    <text evidence="5">Component of the mitochondrial ribosome (mitoribosome), a dedicated translation machinery responsible for the synthesis of mitochondrial genome-encoded proteins, including at least some of the essential transmembrane subunits of the mitochondrial respiratory chain. The mitoribosomes are attached to the mitochondrial inner membrane and translation products are cotranslationally integrated into the membrane.</text>
</comment>
<dbReference type="EMBL" id="MU006787">
    <property type="protein sequence ID" value="KAF2639267.1"/>
    <property type="molecule type" value="Genomic_DNA"/>
</dbReference>
<evidence type="ECO:0000256" key="3">
    <source>
        <dbReference type="ARBA" id="ARBA00023274"/>
    </source>
</evidence>
<evidence type="ECO:0000313" key="7">
    <source>
        <dbReference type="Proteomes" id="UP000799753"/>
    </source>
</evidence>
<feature type="non-terminal residue" evidence="6">
    <location>
        <position position="134"/>
    </location>
</feature>
<dbReference type="Pfam" id="PF00830">
    <property type="entry name" value="Ribosomal_L28"/>
    <property type="match status" value="1"/>
</dbReference>
<organism evidence="6 7">
    <name type="scientific">Massarina eburnea CBS 473.64</name>
    <dbReference type="NCBI Taxonomy" id="1395130"/>
    <lineage>
        <taxon>Eukaryota</taxon>
        <taxon>Fungi</taxon>
        <taxon>Dikarya</taxon>
        <taxon>Ascomycota</taxon>
        <taxon>Pezizomycotina</taxon>
        <taxon>Dothideomycetes</taxon>
        <taxon>Pleosporomycetidae</taxon>
        <taxon>Pleosporales</taxon>
        <taxon>Massarineae</taxon>
        <taxon>Massarinaceae</taxon>
        <taxon>Massarina</taxon>
    </lineage>
</organism>
<feature type="non-terminal residue" evidence="6">
    <location>
        <position position="1"/>
    </location>
</feature>
<dbReference type="AlphaFoldDB" id="A0A6A6RVS8"/>
<dbReference type="GO" id="GO:0005762">
    <property type="term" value="C:mitochondrial large ribosomal subunit"/>
    <property type="evidence" value="ECO:0007669"/>
    <property type="project" value="TreeGrafter"/>
</dbReference>
<keyword evidence="2" id="KW-0689">Ribosomal protein</keyword>
<gene>
    <name evidence="6" type="ORF">P280DRAFT_383913</name>
</gene>
<accession>A0A6A6RVS8</accession>
<dbReference type="InterPro" id="IPR037147">
    <property type="entry name" value="Ribosomal_bL28_sf"/>
</dbReference>
<evidence type="ECO:0000313" key="6">
    <source>
        <dbReference type="EMBL" id="KAF2639267.1"/>
    </source>
</evidence>
<dbReference type="InterPro" id="IPR026569">
    <property type="entry name" value="Ribosomal_bL28"/>
</dbReference>
<dbReference type="PANTHER" id="PTHR13528">
    <property type="entry name" value="39S RIBOSOMAL PROTEIN L28, MITOCHONDRIAL"/>
    <property type="match status" value="1"/>
</dbReference>
<dbReference type="InterPro" id="IPR034704">
    <property type="entry name" value="Ribosomal_bL28/bL31-like_sf"/>
</dbReference>
<sequence length="134" mass="15583">DIPEYPYGPNLLYKQSNKGLYGKQMIRFGNNVSRKTETTTRRDWKPNVLSKSLYSVALKKRIHLRITAKVLKIIDNEGGLDEYLLKPSEARIKELGPMGWALRWTLLQKPEIVQRMRDEAAGLGLTQEQIDRQW</sequence>
<dbReference type="PANTHER" id="PTHR13528:SF2">
    <property type="entry name" value="LARGE RIBOSOMAL SUBUNIT PROTEIN BL28M"/>
    <property type="match status" value="1"/>
</dbReference>
<dbReference type="OrthoDB" id="361870at2759"/>
<evidence type="ECO:0000256" key="2">
    <source>
        <dbReference type="ARBA" id="ARBA00022980"/>
    </source>
</evidence>
<reference evidence="6" key="1">
    <citation type="journal article" date="2020" name="Stud. Mycol.">
        <title>101 Dothideomycetes genomes: a test case for predicting lifestyles and emergence of pathogens.</title>
        <authorList>
            <person name="Haridas S."/>
            <person name="Albert R."/>
            <person name="Binder M."/>
            <person name="Bloem J."/>
            <person name="Labutti K."/>
            <person name="Salamov A."/>
            <person name="Andreopoulos B."/>
            <person name="Baker S."/>
            <person name="Barry K."/>
            <person name="Bills G."/>
            <person name="Bluhm B."/>
            <person name="Cannon C."/>
            <person name="Castanera R."/>
            <person name="Culley D."/>
            <person name="Daum C."/>
            <person name="Ezra D."/>
            <person name="Gonzalez J."/>
            <person name="Henrissat B."/>
            <person name="Kuo A."/>
            <person name="Liang C."/>
            <person name="Lipzen A."/>
            <person name="Lutzoni F."/>
            <person name="Magnuson J."/>
            <person name="Mondo S."/>
            <person name="Nolan M."/>
            <person name="Ohm R."/>
            <person name="Pangilinan J."/>
            <person name="Park H.-J."/>
            <person name="Ramirez L."/>
            <person name="Alfaro M."/>
            <person name="Sun H."/>
            <person name="Tritt A."/>
            <person name="Yoshinaga Y."/>
            <person name="Zwiers L.-H."/>
            <person name="Turgeon B."/>
            <person name="Goodwin S."/>
            <person name="Spatafora J."/>
            <person name="Crous P."/>
            <person name="Grigoriev I."/>
        </authorList>
    </citation>
    <scope>NUCLEOTIDE SEQUENCE</scope>
    <source>
        <strain evidence="6">CBS 473.64</strain>
    </source>
</reference>
<evidence type="ECO:0000256" key="4">
    <source>
        <dbReference type="ARBA" id="ARBA00035269"/>
    </source>
</evidence>
<name>A0A6A6RVS8_9PLEO</name>
<keyword evidence="3" id="KW-0687">Ribonucleoprotein</keyword>
<evidence type="ECO:0000256" key="1">
    <source>
        <dbReference type="ARBA" id="ARBA00008760"/>
    </source>
</evidence>